<name>A0A498I2F1_MALDO</name>
<keyword evidence="3" id="KW-1185">Reference proteome</keyword>
<evidence type="ECO:0000313" key="2">
    <source>
        <dbReference type="EMBL" id="RXH76185.1"/>
    </source>
</evidence>
<dbReference type="AlphaFoldDB" id="A0A498I2F1"/>
<dbReference type="PANTHER" id="PTHR31425:SF43">
    <property type="entry name" value="MULTIPLE C2 DOMAIN AND TRANSMEMBRANE REGION PROTEIN 14"/>
    <property type="match status" value="1"/>
</dbReference>
<gene>
    <name evidence="2" type="ORF">DVH24_019073</name>
</gene>
<reference evidence="2 3" key="1">
    <citation type="submission" date="2018-10" db="EMBL/GenBank/DDBJ databases">
        <title>A high-quality apple genome assembly.</title>
        <authorList>
            <person name="Hu J."/>
        </authorList>
    </citation>
    <scope>NUCLEOTIDE SEQUENCE [LARGE SCALE GENOMIC DNA]</scope>
    <source>
        <strain evidence="3">cv. HFTH1</strain>
        <tissue evidence="2">Young leaf</tissue>
    </source>
</reference>
<dbReference type="InterPro" id="IPR035892">
    <property type="entry name" value="C2_domain_sf"/>
</dbReference>
<dbReference type="SUPFAM" id="SSF49562">
    <property type="entry name" value="C2 domain (Calcium/lipid-binding domain, CaLB)"/>
    <property type="match status" value="1"/>
</dbReference>
<accession>A0A498I2F1</accession>
<dbReference type="EMBL" id="RDQH01000340">
    <property type="protein sequence ID" value="RXH76185.1"/>
    <property type="molecule type" value="Genomic_DNA"/>
</dbReference>
<dbReference type="InterPro" id="IPR000008">
    <property type="entry name" value="C2_dom"/>
</dbReference>
<proteinExistence type="predicted"/>
<feature type="domain" description="C2" evidence="1">
    <location>
        <begin position="20"/>
        <end position="113"/>
    </location>
</feature>
<dbReference type="Pfam" id="PF00168">
    <property type="entry name" value="C2"/>
    <property type="match status" value="1"/>
</dbReference>
<evidence type="ECO:0000259" key="1">
    <source>
        <dbReference type="Pfam" id="PF00168"/>
    </source>
</evidence>
<protein>
    <recommendedName>
        <fullName evidence="1">C2 domain-containing protein</fullName>
    </recommendedName>
</protein>
<dbReference type="InterPro" id="IPR047259">
    <property type="entry name" value="QUIRKY-like"/>
</dbReference>
<sequence>MNLPFHIEDHHKGHEFVFLLTVIQTQDLQLGSGSEAKPAKAPNPELYLKAQLGPQLFKTSRTAIGSTSSSSGNPSWNEDLVFVVAEPFEPFLFLTVEYVTNGQSVGHSKVHVPSIEKRSDDWAAPKSRLVTRRVLTWEEYICEYHVLNKAVHATSDGRPATKQSAKTPIGLLEVRIRGPQICFR</sequence>
<dbReference type="STRING" id="3750.A0A498I2F1"/>
<dbReference type="Proteomes" id="UP000290289">
    <property type="component" value="Chromosome 14"/>
</dbReference>
<evidence type="ECO:0000313" key="3">
    <source>
        <dbReference type="Proteomes" id="UP000290289"/>
    </source>
</evidence>
<organism evidence="2 3">
    <name type="scientific">Malus domestica</name>
    <name type="common">Apple</name>
    <name type="synonym">Pyrus malus</name>
    <dbReference type="NCBI Taxonomy" id="3750"/>
    <lineage>
        <taxon>Eukaryota</taxon>
        <taxon>Viridiplantae</taxon>
        <taxon>Streptophyta</taxon>
        <taxon>Embryophyta</taxon>
        <taxon>Tracheophyta</taxon>
        <taxon>Spermatophyta</taxon>
        <taxon>Magnoliopsida</taxon>
        <taxon>eudicotyledons</taxon>
        <taxon>Gunneridae</taxon>
        <taxon>Pentapetalae</taxon>
        <taxon>rosids</taxon>
        <taxon>fabids</taxon>
        <taxon>Rosales</taxon>
        <taxon>Rosaceae</taxon>
        <taxon>Amygdaloideae</taxon>
        <taxon>Maleae</taxon>
        <taxon>Malus</taxon>
    </lineage>
</organism>
<dbReference type="Gene3D" id="2.60.40.150">
    <property type="entry name" value="C2 domain"/>
    <property type="match status" value="1"/>
</dbReference>
<dbReference type="PANTHER" id="PTHR31425">
    <property type="entry name" value="PHOSPHORIBOSYLANTHRANILATE TRANSFERASE ISOFORM 1"/>
    <property type="match status" value="1"/>
</dbReference>
<comment type="caution">
    <text evidence="2">The sequence shown here is derived from an EMBL/GenBank/DDBJ whole genome shotgun (WGS) entry which is preliminary data.</text>
</comment>